<keyword evidence="2" id="KW-1185">Reference proteome</keyword>
<proteinExistence type="predicted"/>
<sequence>MNLTVHGFSMIQEDDISEDAEPKYQKYEGYHDFLSETYYRSVVLIMPRNHKFEFLLSDQSQSDINRLINVFLDIPRKPSDLRGSILEDFTNICGLMVEIKSGSWGLPRSRFSKEALFKMLAIIVNLDHQKLFECALPAYFTNGKTVSLMATMAIRRGNDWLSTTISKYLARIDNFYSRSWAIEYVTLRTSHDFRFDPDRNATQYELAVSSLELKSTKCCERLLIVVNTWDHRKIIEMQDPYLHGGVDYTELNLVFCQIST</sequence>
<name>A0A9X0DD54_9HELO</name>
<gene>
    <name evidence="1" type="ORF">OCU04_012048</name>
</gene>
<protein>
    <submittedName>
        <fullName evidence="1">Uncharacterized protein</fullName>
    </submittedName>
</protein>
<evidence type="ECO:0000313" key="1">
    <source>
        <dbReference type="EMBL" id="KAJ8059071.1"/>
    </source>
</evidence>
<organism evidence="1 2">
    <name type="scientific">Sclerotinia nivalis</name>
    <dbReference type="NCBI Taxonomy" id="352851"/>
    <lineage>
        <taxon>Eukaryota</taxon>
        <taxon>Fungi</taxon>
        <taxon>Dikarya</taxon>
        <taxon>Ascomycota</taxon>
        <taxon>Pezizomycotina</taxon>
        <taxon>Leotiomycetes</taxon>
        <taxon>Helotiales</taxon>
        <taxon>Sclerotiniaceae</taxon>
        <taxon>Sclerotinia</taxon>
    </lineage>
</organism>
<dbReference type="OrthoDB" id="3560498at2759"/>
<accession>A0A9X0DD54</accession>
<dbReference type="AlphaFoldDB" id="A0A9X0DD54"/>
<reference evidence="1" key="1">
    <citation type="submission" date="2022-11" db="EMBL/GenBank/DDBJ databases">
        <title>Genome Resource of Sclerotinia nivalis Strain SnTB1, a Plant Pathogen Isolated from American Ginseng.</title>
        <authorList>
            <person name="Fan S."/>
        </authorList>
    </citation>
    <scope>NUCLEOTIDE SEQUENCE</scope>
    <source>
        <strain evidence="1">SnTB1</strain>
    </source>
</reference>
<evidence type="ECO:0000313" key="2">
    <source>
        <dbReference type="Proteomes" id="UP001152300"/>
    </source>
</evidence>
<comment type="caution">
    <text evidence="1">The sequence shown here is derived from an EMBL/GenBank/DDBJ whole genome shotgun (WGS) entry which is preliminary data.</text>
</comment>
<dbReference type="Proteomes" id="UP001152300">
    <property type="component" value="Unassembled WGS sequence"/>
</dbReference>
<dbReference type="EMBL" id="JAPEIS010000015">
    <property type="protein sequence ID" value="KAJ8059071.1"/>
    <property type="molecule type" value="Genomic_DNA"/>
</dbReference>